<dbReference type="Proteomes" id="UP000198251">
    <property type="component" value="Chromosome I"/>
</dbReference>
<name>A0A1C5G997_MICEH</name>
<dbReference type="AlphaFoldDB" id="A0A1C5G997"/>
<dbReference type="SUPFAM" id="SSF55718">
    <property type="entry name" value="SCP-like"/>
    <property type="match status" value="1"/>
</dbReference>
<dbReference type="Gene3D" id="3.30.1050.10">
    <property type="entry name" value="SCP2 sterol-binding domain"/>
    <property type="match status" value="1"/>
</dbReference>
<reference evidence="1 2" key="1">
    <citation type="submission" date="2016-06" db="EMBL/GenBank/DDBJ databases">
        <authorList>
            <person name="Kjaerup R.B."/>
            <person name="Dalgaard T.S."/>
            <person name="Juul-Madsen H.R."/>
        </authorList>
    </citation>
    <scope>NUCLEOTIDE SEQUENCE [LARGE SCALE GENOMIC DNA]</scope>
    <source>
        <strain evidence="1 2">DSM 43913</strain>
    </source>
</reference>
<protein>
    <submittedName>
        <fullName evidence="1">Uncharacterized protein</fullName>
    </submittedName>
</protein>
<dbReference type="GeneID" id="95802320"/>
<accession>A0A1C5G997</accession>
<dbReference type="RefSeq" id="WP_157747135.1">
    <property type="nucleotide sequence ID" value="NZ_JBFAAC010000023.1"/>
</dbReference>
<sequence>MTDATRDFFHGLSRRGHDRRLRVIDEGSVRFDISRDGRTDHWLVSIEKGDIRVSEEATATGGDAVVEADREVFDRIASGEAYFLTTVLRGEAAVAGSPRLFATVRKLFPPPPASDDTRRRVGGHG</sequence>
<proteinExistence type="predicted"/>
<organism evidence="1 2">
    <name type="scientific">Micromonospora echinofusca</name>
    <dbReference type="NCBI Taxonomy" id="47858"/>
    <lineage>
        <taxon>Bacteria</taxon>
        <taxon>Bacillati</taxon>
        <taxon>Actinomycetota</taxon>
        <taxon>Actinomycetes</taxon>
        <taxon>Micromonosporales</taxon>
        <taxon>Micromonosporaceae</taxon>
        <taxon>Micromonospora</taxon>
    </lineage>
</organism>
<evidence type="ECO:0000313" key="1">
    <source>
        <dbReference type="EMBL" id="SCG16258.1"/>
    </source>
</evidence>
<evidence type="ECO:0000313" key="2">
    <source>
        <dbReference type="Proteomes" id="UP000198251"/>
    </source>
</evidence>
<keyword evidence="2" id="KW-1185">Reference proteome</keyword>
<gene>
    <name evidence="1" type="ORF">GA0070610_2517</name>
</gene>
<dbReference type="EMBL" id="LT607733">
    <property type="protein sequence ID" value="SCG16258.1"/>
    <property type="molecule type" value="Genomic_DNA"/>
</dbReference>
<dbReference type="InterPro" id="IPR036527">
    <property type="entry name" value="SCP2_sterol-bd_dom_sf"/>
</dbReference>